<dbReference type="InterPro" id="IPR053728">
    <property type="entry name" value="Alginate_Permeability_Chnl"/>
</dbReference>
<dbReference type="SUPFAM" id="SSF56935">
    <property type="entry name" value="Porins"/>
    <property type="match status" value="1"/>
</dbReference>
<dbReference type="InterPro" id="IPR025388">
    <property type="entry name" value="Alginate_export_dom"/>
</dbReference>
<evidence type="ECO:0000313" key="2">
    <source>
        <dbReference type="EMBL" id="CUU04747.1"/>
    </source>
</evidence>
<evidence type="ECO:0000259" key="1">
    <source>
        <dbReference type="Pfam" id="PF13372"/>
    </source>
</evidence>
<dbReference type="AlphaFoldDB" id="A0A0S4N1X6"/>
<protein>
    <submittedName>
        <fullName evidence="2">Alginate export</fullName>
    </submittedName>
</protein>
<dbReference type="Pfam" id="PF13372">
    <property type="entry name" value="Alginate_exp"/>
    <property type="match status" value="1"/>
</dbReference>
<proteinExistence type="predicted"/>
<keyword evidence="3" id="KW-1185">Reference proteome</keyword>
<gene>
    <name evidence="2" type="ORF">JGI1_01062</name>
</gene>
<feature type="domain" description="Alginate export" evidence="1">
    <location>
        <begin position="121"/>
        <end position="474"/>
    </location>
</feature>
<dbReference type="Proteomes" id="UP000320623">
    <property type="component" value="Unassembled WGS sequence"/>
</dbReference>
<dbReference type="RefSeq" id="WP_140944815.1">
    <property type="nucleotide sequence ID" value="NZ_FAOO01000006.1"/>
</dbReference>
<name>A0A0S4N1X6_9BACT</name>
<evidence type="ECO:0000313" key="3">
    <source>
        <dbReference type="Proteomes" id="UP000320623"/>
    </source>
</evidence>
<dbReference type="EMBL" id="FAOO01000006">
    <property type="protein sequence ID" value="CUU04747.1"/>
    <property type="molecule type" value="Genomic_DNA"/>
</dbReference>
<reference evidence="3" key="1">
    <citation type="submission" date="2015-11" db="EMBL/GenBank/DDBJ databases">
        <authorList>
            <person name="Varghese N."/>
        </authorList>
    </citation>
    <scope>NUCLEOTIDE SEQUENCE [LARGE SCALE GENOMIC DNA]</scope>
</reference>
<sequence>MIRFKTMVILSLVLLFSVSFSQVKIAENLTLKLSGVFNTWFQYQKNFWFGKSPYEDAYIVQMLRFNPQVSYGDNVRIVTRFDIAQGWWGVDNEPATKYKEAGFKSASNLFDFKDTHYLFHVDQAYVWFNVPALRTAFSVGRMQWLVGNRMLIDNNYDGVQADIKIGLINGDMLKLGWAKVSEGVDALSDLDSTSSVDYTGSWDARDADLYLANYSADLKSLANTKLNVYTFYYIDRSIRDGNAYVPNLLQYKKVRFSPQITKLLAFGFQGTSKLGKLSLNYEANYLKGKDEIGNDSYGATLDVDKNDGNLRGYNFYLKADYALTDALSLGAVFGLGSGDPDGPWGGKGNVTKLRTAGFFYITEVWEDSIMPDEEGITPQGLGAPNVRGYRELENTTIGQINLTVSPLKSLRLFASYSYVRATEPVYAWTISGPNQNLSAKDLGWEVDFKIDYEIVSKVVLTLRGGYFKPGVAAQYLINGNANYSKAAWELKGEVTFTF</sequence>
<accession>A0A0S4N1X6</accession>
<dbReference type="STRING" id="1643428.GCA_001442855_01037"/>
<dbReference type="OrthoDB" id="9767094at2"/>
<dbReference type="Gene3D" id="2.40.160.100">
    <property type="match status" value="2"/>
</dbReference>
<organism evidence="2 3">
    <name type="scientific">Candidatus Thermokryptus mobilis</name>
    <dbReference type="NCBI Taxonomy" id="1643428"/>
    <lineage>
        <taxon>Bacteria</taxon>
        <taxon>Pseudomonadati</taxon>
        <taxon>Candidatus Kryptoniota</taxon>
        <taxon>Candidatus Thermokryptus</taxon>
    </lineage>
</organism>